<dbReference type="GO" id="GO:0005840">
    <property type="term" value="C:ribosome"/>
    <property type="evidence" value="ECO:0007669"/>
    <property type="project" value="UniProtKB-KW"/>
</dbReference>
<evidence type="ECO:0000256" key="3">
    <source>
        <dbReference type="ARBA" id="ARBA00023274"/>
    </source>
</evidence>
<keyword evidence="3" id="KW-0687">Ribonucleoprotein</keyword>
<organism evidence="4 5">
    <name type="scientific">candidate division WWE3 bacterium</name>
    <dbReference type="NCBI Taxonomy" id="2053526"/>
    <lineage>
        <taxon>Bacteria</taxon>
        <taxon>Katanobacteria</taxon>
    </lineage>
</organism>
<protein>
    <submittedName>
        <fullName evidence="4">50S ribosomal protein L28</fullName>
    </submittedName>
</protein>
<dbReference type="SUPFAM" id="SSF143800">
    <property type="entry name" value="L28p-like"/>
    <property type="match status" value="1"/>
</dbReference>
<proteinExistence type="inferred from homology"/>
<dbReference type="InterPro" id="IPR037147">
    <property type="entry name" value="Ribosomal_bL28_sf"/>
</dbReference>
<evidence type="ECO:0000256" key="2">
    <source>
        <dbReference type="ARBA" id="ARBA00022980"/>
    </source>
</evidence>
<dbReference type="InterPro" id="IPR034704">
    <property type="entry name" value="Ribosomal_bL28/bL31-like_sf"/>
</dbReference>
<dbReference type="InterPro" id="IPR026569">
    <property type="entry name" value="Ribosomal_bL28"/>
</dbReference>
<name>A0A7X9HGS7_UNCKA</name>
<comment type="similarity">
    <text evidence="1">Belongs to the bacterial ribosomal protein bL28 family.</text>
</comment>
<reference evidence="4 5" key="1">
    <citation type="journal article" date="2020" name="Biotechnol. Biofuels">
        <title>New insights from the biogas microbiome by comprehensive genome-resolved metagenomics of nearly 1600 species originating from multiple anaerobic digesters.</title>
        <authorList>
            <person name="Campanaro S."/>
            <person name="Treu L."/>
            <person name="Rodriguez-R L.M."/>
            <person name="Kovalovszki A."/>
            <person name="Ziels R.M."/>
            <person name="Maus I."/>
            <person name="Zhu X."/>
            <person name="Kougias P.G."/>
            <person name="Basile A."/>
            <person name="Luo G."/>
            <person name="Schluter A."/>
            <person name="Konstantinidis K.T."/>
            <person name="Angelidaki I."/>
        </authorList>
    </citation>
    <scope>NUCLEOTIDE SEQUENCE [LARGE SCALE GENOMIC DNA]</scope>
    <source>
        <strain evidence="4">AS27yjCOA_165</strain>
    </source>
</reference>
<gene>
    <name evidence="4" type="ORF">GYA27_00235</name>
</gene>
<dbReference type="Proteomes" id="UP000526033">
    <property type="component" value="Unassembled WGS sequence"/>
</dbReference>
<dbReference type="Pfam" id="PF00830">
    <property type="entry name" value="Ribosomal_L28"/>
    <property type="match status" value="1"/>
</dbReference>
<dbReference type="GO" id="GO:1990904">
    <property type="term" value="C:ribonucleoprotein complex"/>
    <property type="evidence" value="ECO:0007669"/>
    <property type="project" value="UniProtKB-KW"/>
</dbReference>
<comment type="caution">
    <text evidence="4">The sequence shown here is derived from an EMBL/GenBank/DDBJ whole genome shotgun (WGS) entry which is preliminary data.</text>
</comment>
<keyword evidence="2 4" id="KW-0689">Ribosomal protein</keyword>
<dbReference type="AlphaFoldDB" id="A0A7X9HGS7"/>
<dbReference type="EMBL" id="JAAZNL010000003">
    <property type="protein sequence ID" value="NMB69621.1"/>
    <property type="molecule type" value="Genomic_DNA"/>
</dbReference>
<sequence length="77" mass="8544">MSKICQVCGKQAQKGNLVPRGVGKRVTRRTIAQRQPNLRVKRFSVDGNTVKMLLCASCLKRIKYDAKKAEVAAAVEK</sequence>
<evidence type="ECO:0000256" key="1">
    <source>
        <dbReference type="ARBA" id="ARBA00008760"/>
    </source>
</evidence>
<dbReference type="Gene3D" id="2.30.170.40">
    <property type="entry name" value="Ribosomal protein L28/L24"/>
    <property type="match status" value="1"/>
</dbReference>
<accession>A0A7X9HGS7</accession>
<evidence type="ECO:0000313" key="5">
    <source>
        <dbReference type="Proteomes" id="UP000526033"/>
    </source>
</evidence>
<dbReference type="GO" id="GO:0003735">
    <property type="term" value="F:structural constituent of ribosome"/>
    <property type="evidence" value="ECO:0007669"/>
    <property type="project" value="InterPro"/>
</dbReference>
<evidence type="ECO:0000313" key="4">
    <source>
        <dbReference type="EMBL" id="NMB69621.1"/>
    </source>
</evidence>